<accession>C3XC14</accession>
<dbReference type="GO" id="GO:0005524">
    <property type="term" value="F:ATP binding"/>
    <property type="evidence" value="ECO:0007669"/>
    <property type="project" value="InterPro"/>
</dbReference>
<feature type="domain" description="Rad50/SbcC-type AAA" evidence="2">
    <location>
        <begin position="6"/>
        <end position="201"/>
    </location>
</feature>
<dbReference type="SUPFAM" id="SSF52540">
    <property type="entry name" value="P-loop containing nucleoside triphosphate hydrolases"/>
    <property type="match status" value="1"/>
</dbReference>
<dbReference type="InterPro" id="IPR003959">
    <property type="entry name" value="ATPase_AAA_core"/>
</dbReference>
<dbReference type="PANTHER" id="PTHR43581">
    <property type="entry name" value="ATP/GTP PHOSPHATASE"/>
    <property type="match status" value="1"/>
</dbReference>
<evidence type="ECO:0000313" key="3">
    <source>
        <dbReference type="EMBL" id="EEO30740.1"/>
    </source>
</evidence>
<dbReference type="Gene3D" id="3.40.50.300">
    <property type="entry name" value="P-loop containing nucleotide triphosphate hydrolases"/>
    <property type="match status" value="2"/>
</dbReference>
<dbReference type="PANTHER" id="PTHR43581:SF4">
    <property type="entry name" value="ATP_GTP PHOSPHATASE"/>
    <property type="match status" value="1"/>
</dbReference>
<dbReference type="Pfam" id="PF13476">
    <property type="entry name" value="AAA_23"/>
    <property type="match status" value="1"/>
</dbReference>
<dbReference type="STRING" id="847.BRW83_0319"/>
<dbReference type="HOGENOM" id="CLU_026496_0_0_4"/>
<reference evidence="3 4" key="1">
    <citation type="submission" date="2009-02" db="EMBL/GenBank/DDBJ databases">
        <title>The Genome Sequence of Oxalobacter formigenes OXCC13.</title>
        <authorList>
            <consortium name="The Broad Institute Genome Sequencing Platform"/>
            <person name="Ward D."/>
            <person name="Young S.K."/>
            <person name="Kodira C.D."/>
            <person name="Zeng Q."/>
            <person name="Koehrsen M."/>
            <person name="Alvarado L."/>
            <person name="Berlin A."/>
            <person name="Borenstein D."/>
            <person name="Chen Z."/>
            <person name="Engels R."/>
            <person name="Freedman E."/>
            <person name="Gellesch M."/>
            <person name="Goldberg J."/>
            <person name="Griggs A."/>
            <person name="Gujja S."/>
            <person name="Heiman D."/>
            <person name="Hepburn T."/>
            <person name="Howarth C."/>
            <person name="Jen D."/>
            <person name="Larson L."/>
            <person name="Lewis B."/>
            <person name="Mehta T."/>
            <person name="Park D."/>
            <person name="Pearson M."/>
            <person name="Roberts A."/>
            <person name="Saif S."/>
            <person name="Shea T."/>
            <person name="Shenoy N."/>
            <person name="Sisk P."/>
            <person name="Stolte C."/>
            <person name="Sykes S."/>
            <person name="Walk T."/>
            <person name="White J."/>
            <person name="Yandava C."/>
            <person name="Allison M.J."/>
            <person name="Lander E."/>
            <person name="Nusbaum C."/>
            <person name="Galagan J."/>
            <person name="Birren B."/>
        </authorList>
    </citation>
    <scope>NUCLEOTIDE SEQUENCE [LARGE SCALE GENOMIC DNA]</scope>
    <source>
        <strain evidence="3 4">OXCC13</strain>
    </source>
</reference>
<dbReference type="RefSeq" id="WP_005882169.1">
    <property type="nucleotide sequence ID" value="NZ_GG658170.1"/>
</dbReference>
<keyword evidence="4" id="KW-1185">Reference proteome</keyword>
<dbReference type="InterPro" id="IPR038729">
    <property type="entry name" value="Rad50/SbcC_AAA"/>
</dbReference>
<evidence type="ECO:0000259" key="1">
    <source>
        <dbReference type="Pfam" id="PF13304"/>
    </source>
</evidence>
<organism evidence="3 4">
    <name type="scientific">Oxalobacter formigenes OXCC13</name>
    <dbReference type="NCBI Taxonomy" id="556269"/>
    <lineage>
        <taxon>Bacteria</taxon>
        <taxon>Pseudomonadati</taxon>
        <taxon>Pseudomonadota</taxon>
        <taxon>Betaproteobacteria</taxon>
        <taxon>Burkholderiales</taxon>
        <taxon>Oxalobacteraceae</taxon>
        <taxon>Oxalobacter</taxon>
    </lineage>
</organism>
<dbReference type="InterPro" id="IPR051396">
    <property type="entry name" value="Bact_Antivir_Def_Nuclease"/>
</dbReference>
<dbReference type="AlphaFoldDB" id="C3XC14"/>
<name>C3XC14_OXAFO</name>
<dbReference type="Proteomes" id="UP000005089">
    <property type="component" value="Unassembled WGS sequence"/>
</dbReference>
<evidence type="ECO:0000259" key="2">
    <source>
        <dbReference type="Pfam" id="PF13476"/>
    </source>
</evidence>
<dbReference type="GO" id="GO:0016887">
    <property type="term" value="F:ATP hydrolysis activity"/>
    <property type="evidence" value="ECO:0007669"/>
    <property type="project" value="InterPro"/>
</dbReference>
<sequence>MAIIQKVVISKFRGFSNAEFEMGNQITVIAGQNGTQKTTLLGLLSQPFSLTNHEKMKDAKPLCGGNYRSSFAEKFKLSTNYDTPNSHEWSLYLHDESEPFVLESIARDRSTGQIRFWKKGDRRQGSGYIHLPVIYLSLKRLVPIGEDTKLQESENVQLTLDEKKLYQELHNEILISLDKIDHADYLESPDKATLGVNTDYYDWMQNSAGQDNAGKIILALLSFKRLKEEYKDYYKGGLLVIDEIDATMYPASQNKLLVVLRKYASRLSIQIVFTTHSLSLLEKACNLQKELSINEATKNQVNVLFLEKIDKNIIINSNTSYETIKNRLNVSLREERNIKLNVFTEDKEAILFTKKLLGTKSNKLKFINITMPCSSLIDLSYRKVPSFSFPESLIIIDGDVRNDNQNKNKIKKQKTFYYYPASNRQKELLPNYYIILVKLMNYGKIYIETIQNNYASQNINMKEFVETDTMQKNGLYNKKVN</sequence>
<protein>
    <submittedName>
        <fullName evidence="3">Uncharacterized protein</fullName>
    </submittedName>
</protein>
<dbReference type="OrthoDB" id="9815944at2"/>
<dbReference type="Pfam" id="PF13304">
    <property type="entry name" value="AAA_21"/>
    <property type="match status" value="1"/>
</dbReference>
<gene>
    <name evidence="3" type="ORF">OFBG_01768</name>
</gene>
<proteinExistence type="predicted"/>
<dbReference type="InterPro" id="IPR027417">
    <property type="entry name" value="P-loop_NTPase"/>
</dbReference>
<dbReference type="EMBL" id="GG658170">
    <property type="protein sequence ID" value="EEO30740.1"/>
    <property type="molecule type" value="Genomic_DNA"/>
</dbReference>
<evidence type="ECO:0000313" key="4">
    <source>
        <dbReference type="Proteomes" id="UP000005089"/>
    </source>
</evidence>
<feature type="domain" description="ATPase AAA-type core" evidence="1">
    <location>
        <begin position="218"/>
        <end position="282"/>
    </location>
</feature>